<dbReference type="SMART" id="SM00346">
    <property type="entry name" value="HTH_ICLR"/>
    <property type="match status" value="1"/>
</dbReference>
<evidence type="ECO:0000313" key="10">
    <source>
        <dbReference type="EMBL" id="MBE1611045.1"/>
    </source>
</evidence>
<comment type="caution">
    <text evidence="10">The sequence shown here is derived from an EMBL/GenBank/DDBJ whole genome shotgun (WGS) entry which is preliminary data.</text>
</comment>
<feature type="domain" description="IclR-ED" evidence="9">
    <location>
        <begin position="85"/>
        <end position="269"/>
    </location>
</feature>
<dbReference type="FunFam" id="1.10.10.10:FF:000056">
    <property type="entry name" value="IclR family transcriptional regulator"/>
    <property type="match status" value="1"/>
</dbReference>
<dbReference type="PROSITE" id="PS51077">
    <property type="entry name" value="HTH_ICLR"/>
    <property type="match status" value="1"/>
</dbReference>
<dbReference type="RefSeq" id="WP_337918198.1">
    <property type="nucleotide sequence ID" value="NZ_BAABJL010000042.1"/>
</dbReference>
<dbReference type="InterPro" id="IPR005471">
    <property type="entry name" value="Tscrpt_reg_IclR_N"/>
</dbReference>
<keyword evidence="1" id="KW-0319">Glycerol metabolism</keyword>
<evidence type="ECO:0000256" key="5">
    <source>
        <dbReference type="ARBA" id="ARBA00058938"/>
    </source>
</evidence>
<feature type="compositionally biased region" description="Basic and acidic residues" evidence="7">
    <location>
        <begin position="8"/>
        <end position="21"/>
    </location>
</feature>
<dbReference type="Pfam" id="PF09339">
    <property type="entry name" value="HTH_IclR"/>
    <property type="match status" value="1"/>
</dbReference>
<evidence type="ECO:0000256" key="6">
    <source>
        <dbReference type="ARBA" id="ARBA00070406"/>
    </source>
</evidence>
<evidence type="ECO:0000256" key="3">
    <source>
        <dbReference type="ARBA" id="ARBA00023125"/>
    </source>
</evidence>
<feature type="domain" description="HTH iclR-type" evidence="8">
    <location>
        <begin position="23"/>
        <end position="84"/>
    </location>
</feature>
<dbReference type="Gene3D" id="3.30.450.40">
    <property type="match status" value="1"/>
</dbReference>
<evidence type="ECO:0000256" key="7">
    <source>
        <dbReference type="SAM" id="MobiDB-lite"/>
    </source>
</evidence>
<dbReference type="InterPro" id="IPR036388">
    <property type="entry name" value="WH-like_DNA-bd_sf"/>
</dbReference>
<feature type="region of interest" description="Disordered" evidence="7">
    <location>
        <begin position="1"/>
        <end position="21"/>
    </location>
</feature>
<evidence type="ECO:0000313" key="11">
    <source>
        <dbReference type="Proteomes" id="UP000638648"/>
    </source>
</evidence>
<dbReference type="Proteomes" id="UP000638648">
    <property type="component" value="Unassembled WGS sequence"/>
</dbReference>
<keyword evidence="2" id="KW-0805">Transcription regulation</keyword>
<evidence type="ECO:0000256" key="4">
    <source>
        <dbReference type="ARBA" id="ARBA00023163"/>
    </source>
</evidence>
<dbReference type="SUPFAM" id="SSF46785">
    <property type="entry name" value="Winged helix' DNA-binding domain"/>
    <property type="match status" value="1"/>
</dbReference>
<dbReference type="InterPro" id="IPR029016">
    <property type="entry name" value="GAF-like_dom_sf"/>
</dbReference>
<gene>
    <name evidence="10" type="ORF">HEB94_007893</name>
</gene>
<keyword evidence="4" id="KW-0804">Transcription</keyword>
<dbReference type="PROSITE" id="PS51078">
    <property type="entry name" value="ICLR_ED"/>
    <property type="match status" value="1"/>
</dbReference>
<dbReference type="InterPro" id="IPR036390">
    <property type="entry name" value="WH_DNA-bd_sf"/>
</dbReference>
<name>A0A927N1Q5_9ACTN</name>
<dbReference type="AlphaFoldDB" id="A0A927N1Q5"/>
<sequence length="286" mass="31001">MRSTNPQDPHHEPPDLAERRRGVQSIDRAVAILRCFDALHPELGISDISRQTGLSTSTTHRLLSALQDNGVVRQTRERRYALGPLLMRLARGGVLPSAVHEVARPTMTRLRDEVDETIGLHVLLPTQERAVIDQVETRQPLRRTYTEFGVPIPLPLGAPGKVLLAHLAHDVQEVVLARPIPAATPTTPTDPDLLRKQLADIRAGNVAFSFSERIAGIRTIASAIFDAADLPVASISISAPTSRMPEERMERMAPLLAAAAWSVSQGLGATREGVRAQVLAASPAPS</sequence>
<dbReference type="InterPro" id="IPR014757">
    <property type="entry name" value="Tscrpt_reg_IclR_C"/>
</dbReference>
<dbReference type="InterPro" id="IPR050707">
    <property type="entry name" value="HTH_MetabolicPath_Reg"/>
</dbReference>
<dbReference type="GO" id="GO:0003700">
    <property type="term" value="F:DNA-binding transcription factor activity"/>
    <property type="evidence" value="ECO:0007669"/>
    <property type="project" value="TreeGrafter"/>
</dbReference>
<evidence type="ECO:0000259" key="8">
    <source>
        <dbReference type="PROSITE" id="PS51077"/>
    </source>
</evidence>
<dbReference type="Pfam" id="PF01614">
    <property type="entry name" value="IclR_C"/>
    <property type="match status" value="1"/>
</dbReference>
<comment type="function">
    <text evidence="5">May be an activator protein for the gylABX operon.</text>
</comment>
<keyword evidence="3" id="KW-0238">DNA-binding</keyword>
<accession>A0A927N1Q5</accession>
<organism evidence="10 11">
    <name type="scientific">Actinopolymorpha pittospori</name>
    <dbReference type="NCBI Taxonomy" id="648752"/>
    <lineage>
        <taxon>Bacteria</taxon>
        <taxon>Bacillati</taxon>
        <taxon>Actinomycetota</taxon>
        <taxon>Actinomycetes</taxon>
        <taxon>Propionibacteriales</taxon>
        <taxon>Actinopolymorphaceae</taxon>
        <taxon>Actinopolymorpha</taxon>
    </lineage>
</organism>
<dbReference type="SUPFAM" id="SSF55781">
    <property type="entry name" value="GAF domain-like"/>
    <property type="match status" value="1"/>
</dbReference>
<proteinExistence type="predicted"/>
<evidence type="ECO:0000256" key="1">
    <source>
        <dbReference type="ARBA" id="ARBA00022798"/>
    </source>
</evidence>
<dbReference type="GO" id="GO:0045892">
    <property type="term" value="P:negative regulation of DNA-templated transcription"/>
    <property type="evidence" value="ECO:0007669"/>
    <property type="project" value="TreeGrafter"/>
</dbReference>
<keyword evidence="11" id="KW-1185">Reference proteome</keyword>
<reference evidence="10" key="1">
    <citation type="submission" date="2020-10" db="EMBL/GenBank/DDBJ databases">
        <title>Sequencing the genomes of 1000 actinobacteria strains.</title>
        <authorList>
            <person name="Klenk H.-P."/>
        </authorList>
    </citation>
    <scope>NUCLEOTIDE SEQUENCE</scope>
    <source>
        <strain evidence="10">DSM 45354</strain>
    </source>
</reference>
<evidence type="ECO:0000256" key="2">
    <source>
        <dbReference type="ARBA" id="ARBA00023015"/>
    </source>
</evidence>
<dbReference type="Gene3D" id="1.10.10.10">
    <property type="entry name" value="Winged helix-like DNA-binding domain superfamily/Winged helix DNA-binding domain"/>
    <property type="match status" value="1"/>
</dbReference>
<dbReference type="PANTHER" id="PTHR30136">
    <property type="entry name" value="HELIX-TURN-HELIX TRANSCRIPTIONAL REGULATOR, ICLR FAMILY"/>
    <property type="match status" value="1"/>
</dbReference>
<protein>
    <recommendedName>
        <fullName evidence="6">Glycerol operon regulatory protein</fullName>
    </recommendedName>
</protein>
<dbReference type="GO" id="GO:0003677">
    <property type="term" value="F:DNA binding"/>
    <property type="evidence" value="ECO:0007669"/>
    <property type="project" value="UniProtKB-KW"/>
</dbReference>
<dbReference type="EMBL" id="JADBEM010000001">
    <property type="protein sequence ID" value="MBE1611045.1"/>
    <property type="molecule type" value="Genomic_DNA"/>
</dbReference>
<dbReference type="PANTHER" id="PTHR30136:SF24">
    <property type="entry name" value="HTH-TYPE TRANSCRIPTIONAL REPRESSOR ALLR"/>
    <property type="match status" value="1"/>
</dbReference>
<evidence type="ECO:0000259" key="9">
    <source>
        <dbReference type="PROSITE" id="PS51078"/>
    </source>
</evidence>
<dbReference type="GO" id="GO:0006071">
    <property type="term" value="P:glycerol metabolic process"/>
    <property type="evidence" value="ECO:0007669"/>
    <property type="project" value="UniProtKB-KW"/>
</dbReference>